<dbReference type="PANTHER" id="PTHR23025:SF3">
    <property type="entry name" value="HORMONE-SENSITIVE LIPASE"/>
    <property type="match status" value="1"/>
</dbReference>
<accession>A0AAD1X4F4</accession>
<dbReference type="InterPro" id="IPR013094">
    <property type="entry name" value="AB_hydrolase_3"/>
</dbReference>
<feature type="domain" description="Alpha/beta hydrolase fold-3" evidence="1">
    <location>
        <begin position="444"/>
        <end position="655"/>
    </location>
</feature>
<dbReference type="GO" id="GO:0019433">
    <property type="term" value="P:triglyceride catabolic process"/>
    <property type="evidence" value="ECO:0007669"/>
    <property type="project" value="TreeGrafter"/>
</dbReference>
<evidence type="ECO:0000259" key="1">
    <source>
        <dbReference type="Pfam" id="PF07859"/>
    </source>
</evidence>
<keyword evidence="3" id="KW-1185">Reference proteome</keyword>
<dbReference type="GO" id="GO:0004806">
    <property type="term" value="F:triacylglycerol lipase activity"/>
    <property type="evidence" value="ECO:0007669"/>
    <property type="project" value="TreeGrafter"/>
</dbReference>
<name>A0AAD1X4F4_EUPCR</name>
<protein>
    <recommendedName>
        <fullName evidence="1">Alpha/beta hydrolase fold-3 domain-containing protein</fullName>
    </recommendedName>
</protein>
<dbReference type="SUPFAM" id="SSF53474">
    <property type="entry name" value="alpha/beta-Hydrolases"/>
    <property type="match status" value="1"/>
</dbReference>
<organism evidence="2 3">
    <name type="scientific">Euplotes crassus</name>
    <dbReference type="NCBI Taxonomy" id="5936"/>
    <lineage>
        <taxon>Eukaryota</taxon>
        <taxon>Sar</taxon>
        <taxon>Alveolata</taxon>
        <taxon>Ciliophora</taxon>
        <taxon>Intramacronucleata</taxon>
        <taxon>Spirotrichea</taxon>
        <taxon>Hypotrichia</taxon>
        <taxon>Euplotida</taxon>
        <taxon>Euplotidae</taxon>
        <taxon>Moneuplotes</taxon>
    </lineage>
</organism>
<dbReference type="InterPro" id="IPR029058">
    <property type="entry name" value="AB_hydrolase_fold"/>
</dbReference>
<dbReference type="Pfam" id="PF07859">
    <property type="entry name" value="Abhydrolase_3"/>
    <property type="match status" value="1"/>
</dbReference>
<dbReference type="GO" id="GO:0005829">
    <property type="term" value="C:cytosol"/>
    <property type="evidence" value="ECO:0007669"/>
    <property type="project" value="TreeGrafter"/>
</dbReference>
<dbReference type="PANTHER" id="PTHR23025">
    <property type="entry name" value="TRIACYLGLYCEROL LIPASE"/>
    <property type="match status" value="1"/>
</dbReference>
<sequence>MSESELFPEATKFTYANTDGYQKDRIFDPYTYRHNYDEDQLETLLSKYVTETHNVEEICVYLLDGVHSNKFLSKYEDGLGFCGARIRTFRTLHEIIYFNVKNYFDFEAEPEDFMSRKMPGLLDSQNAQSLMSLKHRERNLTAVERCFGDKQFALDRIEILTQEFQFMDLTVLTSFYKGSKLINVSATTTVLKCLDELFLKIDEAFATLQKKDTRENNKIVFSLIMKLSCCFDFLYSSMICNPNSIYFSIEEDSFLEDALEFVDVEDPEEYWRLADEGYFEIGKIIGVASRTFKHKSKVRQFISFIGWMPFYFLFNRKKGSAQGFFFMNVLNKNVFRRMNAIYEMSTYKKVLKLASPKIEMEVKIYITMPEQDCLTVKKNLINKKAPLMVRNNIDAPFVVEQRNYDPSELIKIRIISTDKWDHIDWKTGELVDPDCEIKHYPVGLLFIHGGAFISGSSSSYQNILKKYALETRHPVFAVDYRLAPDHPYPIPLSDCWLSYLWLRYYSEKYLKVKFDKIILVGDSAGGCISLSICTLAIRKQVAKPDGMVLAYPGTCLDRRYFTPSCMMSLDEPYLNAFLIDLCLKSYVEDYSISGHYLCSPLFTPKKYLKEMPPTRVGIAGIDPLRDAGIELIRNFVKAGVNCTGKVYKQLFHGYLEMDSYPFYMKDCEKAFMDTVEFIEEIISVW</sequence>
<proteinExistence type="predicted"/>
<evidence type="ECO:0000313" key="2">
    <source>
        <dbReference type="EMBL" id="CAI2360344.1"/>
    </source>
</evidence>
<dbReference type="GO" id="GO:0004771">
    <property type="term" value="F:sterol ester esterase activity"/>
    <property type="evidence" value="ECO:0007669"/>
    <property type="project" value="TreeGrafter"/>
</dbReference>
<gene>
    <name evidence="2" type="ORF">ECRASSUSDP1_LOCUS1645</name>
</gene>
<evidence type="ECO:0000313" key="3">
    <source>
        <dbReference type="Proteomes" id="UP001295684"/>
    </source>
</evidence>
<comment type="caution">
    <text evidence="2">The sequence shown here is derived from an EMBL/GenBank/DDBJ whole genome shotgun (WGS) entry which is preliminary data.</text>
</comment>
<dbReference type="AlphaFoldDB" id="A0AAD1X4F4"/>
<dbReference type="Gene3D" id="3.40.50.1820">
    <property type="entry name" value="alpha/beta hydrolase"/>
    <property type="match status" value="1"/>
</dbReference>
<reference evidence="2" key="1">
    <citation type="submission" date="2023-07" db="EMBL/GenBank/DDBJ databases">
        <authorList>
            <consortium name="AG Swart"/>
            <person name="Singh M."/>
            <person name="Singh A."/>
            <person name="Seah K."/>
            <person name="Emmerich C."/>
        </authorList>
    </citation>
    <scope>NUCLEOTIDE SEQUENCE</scope>
    <source>
        <strain evidence="2">DP1</strain>
    </source>
</reference>
<dbReference type="EMBL" id="CAMPGE010001552">
    <property type="protein sequence ID" value="CAI2360344.1"/>
    <property type="molecule type" value="Genomic_DNA"/>
</dbReference>
<dbReference type="Proteomes" id="UP001295684">
    <property type="component" value="Unassembled WGS sequence"/>
</dbReference>